<dbReference type="InterPro" id="IPR054267">
    <property type="entry name" value="DUF6998"/>
</dbReference>
<reference evidence="3" key="1">
    <citation type="journal article" date="2019" name="Int. J. Syst. Evol. Microbiol.">
        <title>The Global Catalogue of Microorganisms (GCM) 10K type strain sequencing project: providing services to taxonomists for standard genome sequencing and annotation.</title>
        <authorList>
            <consortium name="The Broad Institute Genomics Platform"/>
            <consortium name="The Broad Institute Genome Sequencing Center for Infectious Disease"/>
            <person name="Wu L."/>
            <person name="Ma J."/>
        </authorList>
    </citation>
    <scope>NUCLEOTIDE SEQUENCE [LARGE SCALE GENOMIC DNA]</scope>
    <source>
        <strain evidence="3">DT28</strain>
    </source>
</reference>
<feature type="domain" description="DUF6998" evidence="1">
    <location>
        <begin position="8"/>
        <end position="145"/>
    </location>
</feature>
<keyword evidence="3" id="KW-1185">Reference proteome</keyword>
<accession>A0ABV9JK28</accession>
<sequence length="151" mass="17149">MEIHQAVKNMLQIVEELHKSYPKKKFTLDGRLVGDLGEILVEEDYDLELYEGLEKHHDGETSDGRRVQIKTTMKSSLTFPVDHIPHYYIGIKVHSNGTYTEIFNGPGSVAWNAVKGRKPTKTNLHSVTLSALKKLNAEVPENERIPKRANK</sequence>
<dbReference type="Proteomes" id="UP001595962">
    <property type="component" value="Unassembled WGS sequence"/>
</dbReference>
<evidence type="ECO:0000313" key="3">
    <source>
        <dbReference type="Proteomes" id="UP001595962"/>
    </source>
</evidence>
<protein>
    <submittedName>
        <fullName evidence="2">DUF6998 domain-containing protein</fullName>
    </submittedName>
</protein>
<organism evidence="2 3">
    <name type="scientific">Rheinheimera marina</name>
    <dbReference type="NCBI Taxonomy" id="1774958"/>
    <lineage>
        <taxon>Bacteria</taxon>
        <taxon>Pseudomonadati</taxon>
        <taxon>Pseudomonadota</taxon>
        <taxon>Gammaproteobacteria</taxon>
        <taxon>Chromatiales</taxon>
        <taxon>Chromatiaceae</taxon>
        <taxon>Rheinheimera</taxon>
    </lineage>
</organism>
<dbReference type="Pfam" id="PF22522">
    <property type="entry name" value="DUF6998"/>
    <property type="match status" value="1"/>
</dbReference>
<evidence type="ECO:0000313" key="2">
    <source>
        <dbReference type="EMBL" id="MFC4654594.1"/>
    </source>
</evidence>
<proteinExistence type="predicted"/>
<comment type="caution">
    <text evidence="2">The sequence shown here is derived from an EMBL/GenBank/DDBJ whole genome shotgun (WGS) entry which is preliminary data.</text>
</comment>
<dbReference type="RefSeq" id="WP_377332593.1">
    <property type="nucleotide sequence ID" value="NZ_JBHSGB010000006.1"/>
</dbReference>
<gene>
    <name evidence="2" type="ORF">ACFO3I_06125</name>
</gene>
<evidence type="ECO:0000259" key="1">
    <source>
        <dbReference type="Pfam" id="PF22522"/>
    </source>
</evidence>
<dbReference type="EMBL" id="JBHSGB010000006">
    <property type="protein sequence ID" value="MFC4654594.1"/>
    <property type="molecule type" value="Genomic_DNA"/>
</dbReference>
<name>A0ABV9JK28_9GAMM</name>